<comment type="similarity">
    <text evidence="1">Belongs to the short-chain dehydrogenases/reductases (SDR) family.</text>
</comment>
<proteinExistence type="inferred from homology"/>
<evidence type="ECO:0000313" key="4">
    <source>
        <dbReference type="EMBL" id="OBG03098.1"/>
    </source>
</evidence>
<evidence type="ECO:0000256" key="2">
    <source>
        <dbReference type="ARBA" id="ARBA00023002"/>
    </source>
</evidence>
<name>A0A1A2EC09_MYCSD</name>
<keyword evidence="3" id="KW-0520">NAD</keyword>
<dbReference type="PANTHER" id="PTHR42760:SF133">
    <property type="entry name" value="3-OXOACYL-[ACYL-CARRIER-PROTEIN] REDUCTASE"/>
    <property type="match status" value="1"/>
</dbReference>
<accession>A0A1A2EC09</accession>
<comment type="caution">
    <text evidence="4">The sequence shown here is derived from an EMBL/GenBank/DDBJ whole genome shotgun (WGS) entry which is preliminary data.</text>
</comment>
<dbReference type="SUPFAM" id="SSF51735">
    <property type="entry name" value="NAD(P)-binding Rossmann-fold domains"/>
    <property type="match status" value="1"/>
</dbReference>
<evidence type="ECO:0000256" key="1">
    <source>
        <dbReference type="ARBA" id="ARBA00006484"/>
    </source>
</evidence>
<dbReference type="InterPro" id="IPR023985">
    <property type="entry name" value="SDR_subfam_1"/>
</dbReference>
<sequence>MGRVRGKTALITGAARGQGRHHAIRLAEEGADVILIDVCADIPGVGYPMATPQDLDETVRLVEKFERRAVPVIVDVRDRYSMDQAVQTAVQTLGGLDVVVANAGICPIGPDYPVTAFADAVDVDLVGVLNTIHVALPLISQGGSIIATGSVAAMLPNAVNNPGNGPGGAGYGLAKQFISDYVVVLARQLAPQGIRVNAVHPTNCNTDMLHSPPMYRAFRKDLAEPTRADAEEAFPHMQSMPIPYVEPDDIANAVVFLASDESRYVTGLQLPVDGGALLKF</sequence>
<dbReference type="PANTHER" id="PTHR42760">
    <property type="entry name" value="SHORT-CHAIN DEHYDROGENASES/REDUCTASES FAMILY MEMBER"/>
    <property type="match status" value="1"/>
</dbReference>
<gene>
    <name evidence="4" type="ORF">A5771_14300</name>
</gene>
<dbReference type="Gene3D" id="3.40.50.720">
    <property type="entry name" value="NAD(P)-binding Rossmann-like Domain"/>
    <property type="match status" value="1"/>
</dbReference>
<dbReference type="PRINTS" id="PR00081">
    <property type="entry name" value="GDHRDH"/>
</dbReference>
<dbReference type="Proteomes" id="UP000093985">
    <property type="component" value="Unassembled WGS sequence"/>
</dbReference>
<dbReference type="AlphaFoldDB" id="A0A1A2EC09"/>
<protein>
    <submittedName>
        <fullName evidence="4">3-ketoacyl-ACP reductase</fullName>
    </submittedName>
</protein>
<dbReference type="InterPro" id="IPR002347">
    <property type="entry name" value="SDR_fam"/>
</dbReference>
<dbReference type="OrthoDB" id="5173603at2"/>
<organism evidence="4 5">
    <name type="scientific">Mycolicibacter sinensis (strain JDM601)</name>
    <name type="common">Mycobacterium sinense</name>
    <dbReference type="NCBI Taxonomy" id="875328"/>
    <lineage>
        <taxon>Bacteria</taxon>
        <taxon>Bacillati</taxon>
        <taxon>Actinomycetota</taxon>
        <taxon>Actinomycetes</taxon>
        <taxon>Mycobacteriales</taxon>
        <taxon>Mycobacteriaceae</taxon>
        <taxon>Mycolicibacter</taxon>
    </lineage>
</organism>
<dbReference type="RefSeq" id="WP_064856133.1">
    <property type="nucleotide sequence ID" value="NZ_LZIM01000053.1"/>
</dbReference>
<dbReference type="FunFam" id="3.40.50.720:FF:000084">
    <property type="entry name" value="Short-chain dehydrogenase reductase"/>
    <property type="match status" value="1"/>
</dbReference>
<dbReference type="NCBIfam" id="TIGR03971">
    <property type="entry name" value="SDR_subfam_1"/>
    <property type="match status" value="1"/>
</dbReference>
<reference evidence="5" key="1">
    <citation type="submission" date="2016-06" db="EMBL/GenBank/DDBJ databases">
        <authorList>
            <person name="Sutton G."/>
            <person name="Brinkac L."/>
            <person name="Sanka R."/>
            <person name="Adams M."/>
            <person name="Lau E."/>
            <person name="Mehaffy C."/>
            <person name="Tameris M."/>
            <person name="Hatherill M."/>
            <person name="Hanekom W."/>
            <person name="Mahomed H."/>
            <person name="Mcshane H."/>
        </authorList>
    </citation>
    <scope>NUCLEOTIDE SEQUENCE [LARGE SCALE GENOMIC DNA]</scope>
    <source>
        <strain evidence="5">852014-51077_SCH5608930-a</strain>
    </source>
</reference>
<dbReference type="GO" id="GO:0016616">
    <property type="term" value="F:oxidoreductase activity, acting on the CH-OH group of donors, NAD or NADP as acceptor"/>
    <property type="evidence" value="ECO:0007669"/>
    <property type="project" value="TreeGrafter"/>
</dbReference>
<dbReference type="Pfam" id="PF13561">
    <property type="entry name" value="adh_short_C2"/>
    <property type="match status" value="1"/>
</dbReference>
<dbReference type="CDD" id="cd05233">
    <property type="entry name" value="SDR_c"/>
    <property type="match status" value="1"/>
</dbReference>
<evidence type="ECO:0000313" key="5">
    <source>
        <dbReference type="Proteomes" id="UP000093985"/>
    </source>
</evidence>
<evidence type="ECO:0000256" key="3">
    <source>
        <dbReference type="ARBA" id="ARBA00023027"/>
    </source>
</evidence>
<dbReference type="EMBL" id="LZIN01000075">
    <property type="protein sequence ID" value="OBG03098.1"/>
    <property type="molecule type" value="Genomic_DNA"/>
</dbReference>
<dbReference type="InterPro" id="IPR036291">
    <property type="entry name" value="NAD(P)-bd_dom_sf"/>
</dbReference>
<keyword evidence="2" id="KW-0560">Oxidoreductase</keyword>